<dbReference type="AlphaFoldDB" id="X0WX36"/>
<accession>X0WX36</accession>
<organism evidence="6">
    <name type="scientific">marine sediment metagenome</name>
    <dbReference type="NCBI Taxonomy" id="412755"/>
    <lineage>
        <taxon>unclassified sequences</taxon>
        <taxon>metagenomes</taxon>
        <taxon>ecological metagenomes</taxon>
    </lineage>
</organism>
<dbReference type="EMBL" id="BARS01041717">
    <property type="protein sequence ID" value="GAG35270.1"/>
    <property type="molecule type" value="Genomic_DNA"/>
</dbReference>
<dbReference type="GO" id="GO:0015562">
    <property type="term" value="F:efflux transmembrane transporter activity"/>
    <property type="evidence" value="ECO:0007669"/>
    <property type="project" value="InterPro"/>
</dbReference>
<proteinExistence type="predicted"/>
<dbReference type="GO" id="GO:1990281">
    <property type="term" value="C:efflux pump complex"/>
    <property type="evidence" value="ECO:0007669"/>
    <property type="project" value="TreeGrafter"/>
</dbReference>
<feature type="non-terminal residue" evidence="6">
    <location>
        <position position="1"/>
    </location>
</feature>
<evidence type="ECO:0000256" key="5">
    <source>
        <dbReference type="ARBA" id="ARBA00023237"/>
    </source>
</evidence>
<evidence type="ECO:0000313" key="6">
    <source>
        <dbReference type="EMBL" id="GAG35270.1"/>
    </source>
</evidence>
<reference evidence="6" key="1">
    <citation type="journal article" date="2014" name="Front. Microbiol.">
        <title>High frequency of phylogenetically diverse reductive dehalogenase-homologous genes in deep subseafloor sedimentary metagenomes.</title>
        <authorList>
            <person name="Kawai M."/>
            <person name="Futagami T."/>
            <person name="Toyoda A."/>
            <person name="Takaki Y."/>
            <person name="Nishi S."/>
            <person name="Hori S."/>
            <person name="Arai W."/>
            <person name="Tsubouchi T."/>
            <person name="Morono Y."/>
            <person name="Uchiyama I."/>
            <person name="Ito T."/>
            <person name="Fujiyama A."/>
            <person name="Inagaki F."/>
            <person name="Takami H."/>
        </authorList>
    </citation>
    <scope>NUCLEOTIDE SEQUENCE</scope>
    <source>
        <strain evidence="6">Expedition CK06-06</strain>
    </source>
</reference>
<keyword evidence="4" id="KW-0472">Membrane</keyword>
<comment type="subcellular location">
    <subcellularLocation>
        <location evidence="1">Cell outer membrane</location>
    </subcellularLocation>
</comment>
<dbReference type="InterPro" id="IPR051906">
    <property type="entry name" value="TolC-like"/>
</dbReference>
<keyword evidence="2" id="KW-1134">Transmembrane beta strand</keyword>
<gene>
    <name evidence="6" type="ORF">S01H1_63399</name>
</gene>
<dbReference type="GO" id="GO:0009279">
    <property type="term" value="C:cell outer membrane"/>
    <property type="evidence" value="ECO:0007669"/>
    <property type="project" value="UniProtKB-SubCell"/>
</dbReference>
<evidence type="ECO:0000256" key="3">
    <source>
        <dbReference type="ARBA" id="ARBA00022692"/>
    </source>
</evidence>
<evidence type="ECO:0000256" key="4">
    <source>
        <dbReference type="ARBA" id="ARBA00023136"/>
    </source>
</evidence>
<name>X0WX36_9ZZZZ</name>
<keyword evidence="5" id="KW-0998">Cell outer membrane</keyword>
<evidence type="ECO:0008006" key="7">
    <source>
        <dbReference type="Google" id="ProtNLM"/>
    </source>
</evidence>
<dbReference type="PANTHER" id="PTHR30026">
    <property type="entry name" value="OUTER MEMBRANE PROTEIN TOLC"/>
    <property type="match status" value="1"/>
</dbReference>
<dbReference type="PANTHER" id="PTHR30026:SF20">
    <property type="entry name" value="OUTER MEMBRANE PROTEIN TOLC"/>
    <property type="match status" value="1"/>
</dbReference>
<comment type="caution">
    <text evidence="6">The sequence shown here is derived from an EMBL/GenBank/DDBJ whole genome shotgun (WGS) entry which is preliminary data.</text>
</comment>
<dbReference type="SUPFAM" id="SSF56954">
    <property type="entry name" value="Outer membrane efflux proteins (OEP)"/>
    <property type="match status" value="1"/>
</dbReference>
<feature type="non-terminal residue" evidence="6">
    <location>
        <position position="252"/>
    </location>
</feature>
<evidence type="ECO:0000256" key="2">
    <source>
        <dbReference type="ARBA" id="ARBA00022452"/>
    </source>
</evidence>
<evidence type="ECO:0000256" key="1">
    <source>
        <dbReference type="ARBA" id="ARBA00004442"/>
    </source>
</evidence>
<dbReference type="GO" id="GO:0015288">
    <property type="term" value="F:porin activity"/>
    <property type="evidence" value="ECO:0007669"/>
    <property type="project" value="TreeGrafter"/>
</dbReference>
<dbReference type="Gene3D" id="1.20.1600.10">
    <property type="entry name" value="Outer membrane efflux proteins (OEP)"/>
    <property type="match status" value="1"/>
</dbReference>
<protein>
    <recommendedName>
        <fullName evidence="7">Outer membrane efflux protein</fullName>
    </recommendedName>
</protein>
<sequence length="252" mass="28231">TEKLANAGRLPKLELDRVHQDRLQVLDTYLQAEKQYKQALDEFKIALSLPTTAEFQLDERELDALWAGGMVYPAFSESEAVETGLSRRLDLANSADAIADAERKVLVAADGLGAELNLQLNANVPLHDLYGDNKSDLGDFLMAALELDLPLDRVAEQNVFRKALITFSQRQREHELAADTVALEVRQAYRDLVEAAERYNVLSESLTLAQKRFRNTLLLLQYGRASSRRVLNAHDDLFDAQNAATEALVNYT</sequence>
<keyword evidence="3" id="KW-0812">Transmembrane</keyword>